<keyword evidence="4 6" id="KW-1133">Transmembrane helix</keyword>
<keyword evidence="9" id="KW-1185">Reference proteome</keyword>
<dbReference type="GO" id="GO:0016740">
    <property type="term" value="F:transferase activity"/>
    <property type="evidence" value="ECO:0007669"/>
    <property type="project" value="UniProtKB-KW"/>
</dbReference>
<feature type="transmembrane region" description="Helical" evidence="6">
    <location>
        <begin position="113"/>
        <end position="130"/>
    </location>
</feature>
<dbReference type="RefSeq" id="WP_255905473.1">
    <property type="nucleotide sequence ID" value="NZ_JAFMZO010000005.1"/>
</dbReference>
<feature type="transmembrane region" description="Helical" evidence="6">
    <location>
        <begin position="146"/>
        <end position="165"/>
    </location>
</feature>
<evidence type="ECO:0000256" key="6">
    <source>
        <dbReference type="SAM" id="Phobius"/>
    </source>
</evidence>
<reference evidence="9" key="1">
    <citation type="journal article" date="2019" name="Int. J. Syst. Evol. Microbiol.">
        <title>The Global Catalogue of Microorganisms (GCM) 10K type strain sequencing project: providing services to taxonomists for standard genome sequencing and annotation.</title>
        <authorList>
            <consortium name="The Broad Institute Genomics Platform"/>
            <consortium name="The Broad Institute Genome Sequencing Center for Infectious Disease"/>
            <person name="Wu L."/>
            <person name="Ma J."/>
        </authorList>
    </citation>
    <scope>NUCLEOTIDE SEQUENCE [LARGE SCALE GENOMIC DNA]</scope>
    <source>
        <strain evidence="9">KCTC 42217</strain>
    </source>
</reference>
<comment type="subcellular location">
    <subcellularLocation>
        <location evidence="1">Cell membrane</location>
        <topology evidence="1">Multi-pass membrane protein</topology>
    </subcellularLocation>
</comment>
<dbReference type="EMBL" id="JBHUHZ010000001">
    <property type="protein sequence ID" value="MFD2161066.1"/>
    <property type="molecule type" value="Genomic_DNA"/>
</dbReference>
<keyword evidence="2" id="KW-1003">Cell membrane</keyword>
<keyword evidence="3 6" id="KW-0812">Transmembrane</keyword>
<dbReference type="PIRSF" id="PIRSF005091">
    <property type="entry name" value="Mmb_sulf_HI1246"/>
    <property type="match status" value="1"/>
</dbReference>
<feature type="transmembrane region" description="Helical" evidence="6">
    <location>
        <begin position="58"/>
        <end position="80"/>
    </location>
</feature>
<evidence type="ECO:0000256" key="4">
    <source>
        <dbReference type="ARBA" id="ARBA00022989"/>
    </source>
</evidence>
<dbReference type="PANTHER" id="PTHR47371">
    <property type="entry name" value="LIPOTEICHOIC ACID SYNTHASE"/>
    <property type="match status" value="1"/>
</dbReference>
<evidence type="ECO:0000256" key="3">
    <source>
        <dbReference type="ARBA" id="ARBA00022692"/>
    </source>
</evidence>
<dbReference type="InterPro" id="IPR017850">
    <property type="entry name" value="Alkaline_phosphatase_core_sf"/>
</dbReference>
<organism evidence="8 9">
    <name type="scientific">Paradesertivirga mongoliensis</name>
    <dbReference type="NCBI Taxonomy" id="2100740"/>
    <lineage>
        <taxon>Bacteria</taxon>
        <taxon>Pseudomonadati</taxon>
        <taxon>Bacteroidota</taxon>
        <taxon>Sphingobacteriia</taxon>
        <taxon>Sphingobacteriales</taxon>
        <taxon>Sphingobacteriaceae</taxon>
        <taxon>Paradesertivirga</taxon>
    </lineage>
</organism>
<evidence type="ECO:0000259" key="7">
    <source>
        <dbReference type="Pfam" id="PF00884"/>
    </source>
</evidence>
<name>A0ABW4ZGB2_9SPHI</name>
<dbReference type="EC" id="2.7.8.-" evidence="8"/>
<dbReference type="Gene3D" id="3.40.720.10">
    <property type="entry name" value="Alkaline Phosphatase, subunit A"/>
    <property type="match status" value="1"/>
</dbReference>
<dbReference type="CDD" id="cd16015">
    <property type="entry name" value="LTA_synthase"/>
    <property type="match status" value="1"/>
</dbReference>
<protein>
    <submittedName>
        <fullName evidence="8">LTA synthase family protein</fullName>
        <ecNumber evidence="8">2.7.8.-</ecNumber>
    </submittedName>
</protein>
<evidence type="ECO:0000256" key="5">
    <source>
        <dbReference type="ARBA" id="ARBA00023136"/>
    </source>
</evidence>
<dbReference type="Pfam" id="PF00884">
    <property type="entry name" value="Sulfatase"/>
    <property type="match status" value="1"/>
</dbReference>
<sequence>MNHSEFEFSSLTETFSWFFYGLRFDLSAIFLTNAIYIVAILLPLPLAFNNYYRNAQKVLFVGLNSLFLLLNCIDIAYFPFVHKRMSSDAVLFLSGKKGNEFFNMLPTFIVEHWYIWLFYAGLVLLLLMIYKRSLRLSIPVVPSLKVYLLHFFVFVLGVGVTILSIRGGLQKKPLNIIHASEMADVRFIPILLNTPFTLIRTYKKKALPELHYYPDEKLSGCDKGQHLPRHTSVSRKQNVVVIVMESLSQEYISFFNGMGRTPFLDSLFAESMVFPNGFANAKESIQGIPAILSSIPSLQDDPFIFSNYSSNRITSIANLLKKEGYRSSFFHGGGNGTMGFNSYSKLSGFEDYFGRDEYNNDDDFDGSWGIWDEPFLNFMREELDKMPEPFVSSVFTLNTHHPFKVPDKYVNRFKQEGHPILSCVEYADYALAQFFRQAKNSKWYNNTLFVITADHTGPKISEGGILDDYRIPIVFFKPNGSLKGNSPKIANQIDIVPSVMHLLDYPHPYYSQGKNLFSDECHNFSVNYNSGIYQYIDSSYCYQYDGYKMLGLYNWKSDKAFKRNLATSGHLNEMRKSDEALKKFIQVFNNTMINNEMVLEPVRSGAHPKIMH</sequence>
<evidence type="ECO:0000256" key="2">
    <source>
        <dbReference type="ARBA" id="ARBA00022475"/>
    </source>
</evidence>
<evidence type="ECO:0000313" key="8">
    <source>
        <dbReference type="EMBL" id="MFD2161066.1"/>
    </source>
</evidence>
<dbReference type="InterPro" id="IPR012160">
    <property type="entry name" value="LtaS-like"/>
</dbReference>
<evidence type="ECO:0000256" key="1">
    <source>
        <dbReference type="ARBA" id="ARBA00004651"/>
    </source>
</evidence>
<dbReference type="InterPro" id="IPR050448">
    <property type="entry name" value="OpgB/LTA_synthase_biosynth"/>
</dbReference>
<keyword evidence="8" id="KW-0808">Transferase</keyword>
<dbReference type="Proteomes" id="UP001597387">
    <property type="component" value="Unassembled WGS sequence"/>
</dbReference>
<gene>
    <name evidence="8" type="ORF">ACFSJU_01585</name>
</gene>
<keyword evidence="5 6" id="KW-0472">Membrane</keyword>
<evidence type="ECO:0000313" key="9">
    <source>
        <dbReference type="Proteomes" id="UP001597387"/>
    </source>
</evidence>
<comment type="caution">
    <text evidence="8">The sequence shown here is derived from an EMBL/GenBank/DDBJ whole genome shotgun (WGS) entry which is preliminary data.</text>
</comment>
<feature type="transmembrane region" description="Helical" evidence="6">
    <location>
        <begin position="26"/>
        <end position="46"/>
    </location>
</feature>
<dbReference type="SUPFAM" id="SSF53649">
    <property type="entry name" value="Alkaline phosphatase-like"/>
    <property type="match status" value="1"/>
</dbReference>
<accession>A0ABW4ZGB2</accession>
<dbReference type="InterPro" id="IPR000917">
    <property type="entry name" value="Sulfatase_N"/>
</dbReference>
<feature type="domain" description="Sulfatase N-terminal" evidence="7">
    <location>
        <begin position="237"/>
        <end position="505"/>
    </location>
</feature>
<dbReference type="PANTHER" id="PTHR47371:SF3">
    <property type="entry name" value="PHOSPHOGLYCEROL TRANSFERASE I"/>
    <property type="match status" value="1"/>
</dbReference>
<proteinExistence type="predicted"/>